<feature type="compositionally biased region" description="Low complexity" evidence="13">
    <location>
        <begin position="700"/>
        <end position="715"/>
    </location>
</feature>
<evidence type="ECO:0000256" key="11">
    <source>
        <dbReference type="ARBA" id="ARBA00048670"/>
    </source>
</evidence>
<dbReference type="OrthoDB" id="4494979at2"/>
<dbReference type="Pfam" id="PF02775">
    <property type="entry name" value="TPP_enzyme_C"/>
    <property type="match status" value="2"/>
</dbReference>
<feature type="domain" description="Thiamine pyrophosphate enzyme central" evidence="14">
    <location>
        <begin position="240"/>
        <end position="374"/>
    </location>
</feature>
<dbReference type="InterPro" id="IPR012846">
    <property type="entry name" value="Acetolactate_synth_lsu"/>
</dbReference>
<evidence type="ECO:0000256" key="6">
    <source>
        <dbReference type="ARBA" id="ARBA00022679"/>
    </source>
</evidence>
<dbReference type="InterPro" id="IPR012000">
    <property type="entry name" value="Thiamin_PyroP_enz_cen_dom"/>
</dbReference>
<dbReference type="InterPro" id="IPR029035">
    <property type="entry name" value="DHS-like_NAD/FAD-binding_dom"/>
</dbReference>
<dbReference type="CDD" id="cd02015">
    <property type="entry name" value="TPP_AHAS"/>
    <property type="match status" value="1"/>
</dbReference>
<comment type="pathway">
    <text evidence="2 12">Amino-acid biosynthesis; L-valine biosynthesis; L-valine from pyruvate: step 1/4.</text>
</comment>
<comment type="cofactor">
    <cofactor evidence="12">
        <name>thiamine diphosphate</name>
        <dbReference type="ChEBI" id="CHEBI:58937"/>
    </cofactor>
    <text evidence="12">Binds 1 thiamine pyrophosphate per subunit.</text>
</comment>
<evidence type="ECO:0000259" key="15">
    <source>
        <dbReference type="Pfam" id="PF02775"/>
    </source>
</evidence>
<protein>
    <recommendedName>
        <fullName evidence="4 12">Acetolactate synthase</fullName>
        <ecNumber evidence="4 12">2.2.1.6</ecNumber>
    </recommendedName>
</protein>
<evidence type="ECO:0000256" key="12">
    <source>
        <dbReference type="RuleBase" id="RU003591"/>
    </source>
</evidence>
<feature type="domain" description="Thiamine pyrophosphate enzyme N-terminal TPP-binding" evidence="16">
    <location>
        <begin position="49"/>
        <end position="164"/>
    </location>
</feature>
<evidence type="ECO:0000256" key="4">
    <source>
        <dbReference type="ARBA" id="ARBA00013145"/>
    </source>
</evidence>
<dbReference type="PANTHER" id="PTHR18968:SF13">
    <property type="entry name" value="ACETOLACTATE SYNTHASE CATALYTIC SUBUNIT, MITOCHONDRIAL"/>
    <property type="match status" value="1"/>
</dbReference>
<organism evidence="17 18">
    <name type="scientific">Alloscardovia macacae</name>
    <dbReference type="NCBI Taxonomy" id="1160091"/>
    <lineage>
        <taxon>Bacteria</taxon>
        <taxon>Bacillati</taxon>
        <taxon>Actinomycetota</taxon>
        <taxon>Actinomycetes</taxon>
        <taxon>Bifidobacteriales</taxon>
        <taxon>Bifidobacteriaceae</taxon>
        <taxon>Alloscardovia</taxon>
    </lineage>
</organism>
<dbReference type="Pfam" id="PF00205">
    <property type="entry name" value="TPP_enzyme_M"/>
    <property type="match status" value="1"/>
</dbReference>
<evidence type="ECO:0000256" key="10">
    <source>
        <dbReference type="ARBA" id="ARBA00023304"/>
    </source>
</evidence>
<dbReference type="AlphaFoldDB" id="A0A1Y2T1J7"/>
<dbReference type="GO" id="GO:0009099">
    <property type="term" value="P:L-valine biosynthetic process"/>
    <property type="evidence" value="ECO:0007669"/>
    <property type="project" value="UniProtKB-UniPathway"/>
</dbReference>
<dbReference type="InterPro" id="IPR029061">
    <property type="entry name" value="THDP-binding"/>
</dbReference>
<keyword evidence="6 12" id="KW-0808">Transferase</keyword>
<dbReference type="Gene3D" id="3.40.50.970">
    <property type="match status" value="2"/>
</dbReference>
<comment type="pathway">
    <text evidence="1 12">Amino-acid biosynthesis; L-isoleucine biosynthesis; L-isoleucine from 2-oxobutanoate: step 1/4.</text>
</comment>
<feature type="region of interest" description="Disordered" evidence="13">
    <location>
        <begin position="700"/>
        <end position="722"/>
    </location>
</feature>
<dbReference type="InterPro" id="IPR045229">
    <property type="entry name" value="TPP_enz"/>
</dbReference>
<evidence type="ECO:0000256" key="5">
    <source>
        <dbReference type="ARBA" id="ARBA00022605"/>
    </source>
</evidence>
<dbReference type="InterPro" id="IPR012001">
    <property type="entry name" value="Thiamin_PyroP_enz_TPP-bd_dom"/>
</dbReference>
<dbReference type="Gene3D" id="3.40.50.1220">
    <property type="entry name" value="TPP-binding domain"/>
    <property type="match status" value="1"/>
</dbReference>
<evidence type="ECO:0000256" key="7">
    <source>
        <dbReference type="ARBA" id="ARBA00022723"/>
    </source>
</evidence>
<dbReference type="UniPathway" id="UPA00049">
    <property type="reaction ID" value="UER00059"/>
</dbReference>
<dbReference type="RefSeq" id="WP_086106712.1">
    <property type="nucleotide sequence ID" value="NZ_NEKB01000008.1"/>
</dbReference>
<evidence type="ECO:0000256" key="13">
    <source>
        <dbReference type="SAM" id="MobiDB-lite"/>
    </source>
</evidence>
<name>A0A1Y2T1J7_9BIFI</name>
<sequence>MALPTPLQAFSAVSKPNAASVGTPAHAASAATPAPAATAAAAAPTGEKMTGAQALVRSLEDLGVTDVFGIPGGAILPVYHALNEETKFRFILTRHEQAAGHAAEGYALATGKPGVAIVTSGPGATNTITSIMNAQMDSVPLVVITGQVGAHQIGTDAFQETDTVGITYPIAKHSYLVTDAQDIPRVLTEAYHIAGTGRPGPVVIDLTRSAQTGEMFYSWPQRMILPGYSPTTHAHGKVLSQAARLIQQSFRPVLYVGGGAMRSGASEQVQRLVDATNMPVVTTLNARGIIPDSDTHNLGMIGMHGSIAGTGAVQNSDLLIALGARFSDRVTGKLSEFAPRARVIHIDIDPAEIGKNREPDVPIVGDIATVLDELVPEIQALQSEEGSVDLTNWWALLDDLRANYPSDYTRAEDEPTDGSLSPQWVVKELSRQADPRTIWVAGVGQHQMWASQLVDFERPRTWLSSAGAGTMGFGLPAALGARVASERAYVEASEATASAEGNSSSSASDASTSASASTSLSAATSAPSASEATDPAPVWLIDGDGSFQMTSQELATIFHENTPVKIAILNNSVYGMVRQWQTLFFDQHYSATMLHDGDEHAGNASATPGEGFFDVPDFVKLAEAYGCVGLRATTQEEAEAAIEQANAIDDRTVLIDFRVWKDAMVWPMVPAGNSNDNVLFRLGEQPLKNVAMQREAAAAQNARAQAEAEEAAQNARAERSNL</sequence>
<keyword evidence="5 12" id="KW-0028">Amino-acid biosynthesis</keyword>
<dbReference type="STRING" id="1160091.B9T39_04935"/>
<evidence type="ECO:0000256" key="2">
    <source>
        <dbReference type="ARBA" id="ARBA00005025"/>
    </source>
</evidence>
<dbReference type="InterPro" id="IPR011766">
    <property type="entry name" value="TPP_enzyme_TPP-bd"/>
</dbReference>
<evidence type="ECO:0000256" key="8">
    <source>
        <dbReference type="ARBA" id="ARBA00022842"/>
    </source>
</evidence>
<dbReference type="Proteomes" id="UP000243540">
    <property type="component" value="Unassembled WGS sequence"/>
</dbReference>
<dbReference type="GO" id="GO:0000287">
    <property type="term" value="F:magnesium ion binding"/>
    <property type="evidence" value="ECO:0007669"/>
    <property type="project" value="UniProtKB-UniRule"/>
</dbReference>
<evidence type="ECO:0000313" key="17">
    <source>
        <dbReference type="EMBL" id="OTA29010.1"/>
    </source>
</evidence>
<dbReference type="GO" id="GO:0030976">
    <property type="term" value="F:thiamine pyrophosphate binding"/>
    <property type="evidence" value="ECO:0007669"/>
    <property type="project" value="UniProtKB-UniRule"/>
</dbReference>
<dbReference type="SUPFAM" id="SSF52518">
    <property type="entry name" value="Thiamin diphosphate-binding fold (THDP-binding)"/>
    <property type="match status" value="2"/>
</dbReference>
<comment type="caution">
    <text evidence="17">The sequence shown here is derived from an EMBL/GenBank/DDBJ whole genome shotgun (WGS) entry which is preliminary data.</text>
</comment>
<dbReference type="PANTHER" id="PTHR18968">
    <property type="entry name" value="THIAMINE PYROPHOSPHATE ENZYMES"/>
    <property type="match status" value="1"/>
</dbReference>
<keyword evidence="10 12" id="KW-0100">Branched-chain amino acid biosynthesis</keyword>
<dbReference type="Pfam" id="PF02776">
    <property type="entry name" value="TPP_enzyme_N"/>
    <property type="match status" value="1"/>
</dbReference>
<dbReference type="EMBL" id="NEKC01000009">
    <property type="protein sequence ID" value="OTA29010.1"/>
    <property type="molecule type" value="Genomic_DNA"/>
</dbReference>
<proteinExistence type="inferred from homology"/>
<accession>A0A1Y2T1J7</accession>
<dbReference type="FunFam" id="3.40.50.1220:FF:000008">
    <property type="entry name" value="Acetolactate synthase"/>
    <property type="match status" value="1"/>
</dbReference>
<evidence type="ECO:0000256" key="9">
    <source>
        <dbReference type="ARBA" id="ARBA00023052"/>
    </source>
</evidence>
<comment type="cofactor">
    <cofactor evidence="12">
        <name>Mg(2+)</name>
        <dbReference type="ChEBI" id="CHEBI:18420"/>
    </cofactor>
    <text evidence="12">Binds 1 Mg(2+) ion per subunit.</text>
</comment>
<evidence type="ECO:0000313" key="18">
    <source>
        <dbReference type="Proteomes" id="UP000243540"/>
    </source>
</evidence>
<keyword evidence="7 12" id="KW-0479">Metal-binding</keyword>
<dbReference type="NCBIfam" id="TIGR00118">
    <property type="entry name" value="acolac_lg"/>
    <property type="match status" value="1"/>
</dbReference>
<dbReference type="GO" id="GO:0050660">
    <property type="term" value="F:flavin adenine dinucleotide binding"/>
    <property type="evidence" value="ECO:0007669"/>
    <property type="project" value="InterPro"/>
</dbReference>
<comment type="similarity">
    <text evidence="3 12">Belongs to the TPP enzyme family.</text>
</comment>
<dbReference type="FunFam" id="3.40.50.970:FF:000007">
    <property type="entry name" value="Acetolactate synthase"/>
    <property type="match status" value="1"/>
</dbReference>
<keyword evidence="9 12" id="KW-0786">Thiamine pyrophosphate</keyword>
<evidence type="ECO:0000259" key="14">
    <source>
        <dbReference type="Pfam" id="PF00205"/>
    </source>
</evidence>
<evidence type="ECO:0000256" key="3">
    <source>
        <dbReference type="ARBA" id="ARBA00007812"/>
    </source>
</evidence>
<feature type="domain" description="Thiamine pyrophosphate enzyme TPP-binding" evidence="15">
    <location>
        <begin position="442"/>
        <end position="487"/>
    </location>
</feature>
<feature type="domain" description="Thiamine pyrophosphate enzyme TPP-binding" evidence="15">
    <location>
        <begin position="519"/>
        <end position="656"/>
    </location>
</feature>
<dbReference type="EC" id="2.2.1.6" evidence="4 12"/>
<evidence type="ECO:0000259" key="16">
    <source>
        <dbReference type="Pfam" id="PF02776"/>
    </source>
</evidence>
<dbReference type="UniPathway" id="UPA00047">
    <property type="reaction ID" value="UER00055"/>
</dbReference>
<dbReference type="GO" id="GO:0009097">
    <property type="term" value="P:isoleucine biosynthetic process"/>
    <property type="evidence" value="ECO:0007669"/>
    <property type="project" value="UniProtKB-UniPathway"/>
</dbReference>
<dbReference type="CDD" id="cd07035">
    <property type="entry name" value="TPP_PYR_POX_like"/>
    <property type="match status" value="1"/>
</dbReference>
<dbReference type="SUPFAM" id="SSF52467">
    <property type="entry name" value="DHS-like NAD/FAD-binding domain"/>
    <property type="match status" value="1"/>
</dbReference>
<dbReference type="InterPro" id="IPR039368">
    <property type="entry name" value="AHAS_TPP"/>
</dbReference>
<keyword evidence="8 12" id="KW-0460">Magnesium</keyword>
<dbReference type="GO" id="GO:0005948">
    <property type="term" value="C:acetolactate synthase complex"/>
    <property type="evidence" value="ECO:0007669"/>
    <property type="project" value="TreeGrafter"/>
</dbReference>
<gene>
    <name evidence="17" type="ORF">B9T39_04935</name>
</gene>
<dbReference type="GO" id="GO:0003984">
    <property type="term" value="F:acetolactate synthase activity"/>
    <property type="evidence" value="ECO:0007669"/>
    <property type="project" value="UniProtKB-EC"/>
</dbReference>
<evidence type="ECO:0000256" key="1">
    <source>
        <dbReference type="ARBA" id="ARBA00004974"/>
    </source>
</evidence>
<reference evidence="17 18" key="1">
    <citation type="submission" date="2017-04" db="EMBL/GenBank/DDBJ databases">
        <title>Draft genome sequences of Alloscardovia macacae UMA81211 and UMA81212 isolated from the feces of a rhesus macaque (Macaca mulatta).</title>
        <authorList>
            <person name="Albert K."/>
            <person name="Sela D.A."/>
        </authorList>
    </citation>
    <scope>NUCLEOTIDE SEQUENCE [LARGE SCALE GENOMIC DNA]</scope>
    <source>
        <strain evidence="17 18">UMA81212</strain>
    </source>
</reference>
<comment type="catalytic activity">
    <reaction evidence="11 12">
        <text>2 pyruvate + H(+) = (2S)-2-acetolactate + CO2</text>
        <dbReference type="Rhea" id="RHEA:25249"/>
        <dbReference type="ChEBI" id="CHEBI:15361"/>
        <dbReference type="ChEBI" id="CHEBI:15378"/>
        <dbReference type="ChEBI" id="CHEBI:16526"/>
        <dbReference type="ChEBI" id="CHEBI:58476"/>
        <dbReference type="EC" id="2.2.1.6"/>
    </reaction>
</comment>